<evidence type="ECO:0000256" key="1">
    <source>
        <dbReference type="SAM" id="MobiDB-lite"/>
    </source>
</evidence>
<reference evidence="3" key="1">
    <citation type="submission" date="2024-06" db="EMBL/GenBank/DDBJ databases">
        <title>Multi-omics analyses provide insights into the biosynthesis of the anticancer antibiotic pleurotin in Hohenbuehelia grisea.</title>
        <authorList>
            <person name="Weaver J.A."/>
            <person name="Alberti F."/>
        </authorList>
    </citation>
    <scope>NUCLEOTIDE SEQUENCE [LARGE SCALE GENOMIC DNA]</scope>
    <source>
        <strain evidence="3">T-177</strain>
    </source>
</reference>
<evidence type="ECO:0000313" key="2">
    <source>
        <dbReference type="EMBL" id="KAL0948482.1"/>
    </source>
</evidence>
<feature type="compositionally biased region" description="Low complexity" evidence="1">
    <location>
        <begin position="305"/>
        <end position="324"/>
    </location>
</feature>
<sequence length="444" mass="47462">MATATMTATAPPPTHNALQPAQRIRLMRSTRKLGAILGATPHLIDPYESSYPISRSQSTSSVSSISSNDSSAPKRGLLADADKSRSSKKSSKTRAGSHPSPSHTLFLKLDLHSPNHARLESIEIEPKATSSPIKMLTSSPIRKISSSSDLKKSSRSNSGDHGYGLTRKKTRLRRSSSANAYWDLASNSSQPSGASVTRSASTSIDSAEARLRRKRMAKLQRTLGENVPVELVFKSSPLSASPAPSDPFSDPEEAQTPQLGSTVDFIVASPESQNLELTSSLASNTPRTSPAPSSRKSAKSNDATPPSSSSGRPRPLSLSSIPSPTMQFFGIPKSPREGPSNSSEYGKGQSFLLLSPCSPALPSPRFSSPPGTLLRSPGAGPEGVKGHTQAVSLDWGTRPFIPTEANCLLEAPAFGRRKEKEWSGEWNKEDMAEVVKRLRGLKTR</sequence>
<feature type="region of interest" description="Disordered" evidence="1">
    <location>
        <begin position="1"/>
        <end position="21"/>
    </location>
</feature>
<evidence type="ECO:0000313" key="3">
    <source>
        <dbReference type="Proteomes" id="UP001556367"/>
    </source>
</evidence>
<keyword evidence="3" id="KW-1185">Reference proteome</keyword>
<feature type="compositionally biased region" description="Low complexity" evidence="1">
    <location>
        <begin position="236"/>
        <end position="248"/>
    </location>
</feature>
<feature type="region of interest" description="Disordered" evidence="1">
    <location>
        <begin position="236"/>
        <end position="389"/>
    </location>
</feature>
<comment type="caution">
    <text evidence="2">The sequence shown here is derived from an EMBL/GenBank/DDBJ whole genome shotgun (WGS) entry which is preliminary data.</text>
</comment>
<feature type="compositionally biased region" description="Low complexity" evidence="1">
    <location>
        <begin position="350"/>
        <end position="364"/>
    </location>
</feature>
<feature type="compositionally biased region" description="Polar residues" evidence="1">
    <location>
        <begin position="270"/>
        <end position="281"/>
    </location>
</feature>
<dbReference type="EMBL" id="JASNQZ010000014">
    <property type="protein sequence ID" value="KAL0948482.1"/>
    <property type="molecule type" value="Genomic_DNA"/>
</dbReference>
<name>A0ABR3IZ33_9AGAR</name>
<feature type="compositionally biased region" description="Low complexity" evidence="1">
    <location>
        <begin position="54"/>
        <end position="71"/>
    </location>
</feature>
<proteinExistence type="predicted"/>
<feature type="region of interest" description="Disordered" evidence="1">
    <location>
        <begin position="43"/>
        <end position="208"/>
    </location>
</feature>
<dbReference type="Proteomes" id="UP001556367">
    <property type="component" value="Unassembled WGS sequence"/>
</dbReference>
<feature type="compositionally biased region" description="Polar residues" evidence="1">
    <location>
        <begin position="185"/>
        <end position="205"/>
    </location>
</feature>
<protein>
    <submittedName>
        <fullName evidence="2">Uncharacterized protein</fullName>
    </submittedName>
</protein>
<accession>A0ABR3IZ33</accession>
<feature type="compositionally biased region" description="Low complexity" evidence="1">
    <location>
        <begin position="282"/>
        <end position="295"/>
    </location>
</feature>
<feature type="compositionally biased region" description="Low complexity" evidence="1">
    <location>
        <begin position="138"/>
        <end position="148"/>
    </location>
</feature>
<organism evidence="2 3">
    <name type="scientific">Hohenbuehelia grisea</name>
    <dbReference type="NCBI Taxonomy" id="104357"/>
    <lineage>
        <taxon>Eukaryota</taxon>
        <taxon>Fungi</taxon>
        <taxon>Dikarya</taxon>
        <taxon>Basidiomycota</taxon>
        <taxon>Agaricomycotina</taxon>
        <taxon>Agaricomycetes</taxon>
        <taxon>Agaricomycetidae</taxon>
        <taxon>Agaricales</taxon>
        <taxon>Pleurotineae</taxon>
        <taxon>Pleurotaceae</taxon>
        <taxon>Hohenbuehelia</taxon>
    </lineage>
</organism>
<gene>
    <name evidence="2" type="ORF">HGRIS_011051</name>
</gene>
<feature type="compositionally biased region" description="Basic and acidic residues" evidence="1">
    <location>
        <begin position="109"/>
        <end position="126"/>
    </location>
</feature>